<dbReference type="Proteomes" id="UP000523161">
    <property type="component" value="Unassembled WGS sequence"/>
</dbReference>
<dbReference type="Pfam" id="PF10022">
    <property type="entry name" value="DUF2264"/>
    <property type="match status" value="1"/>
</dbReference>
<dbReference type="InterPro" id="IPR049349">
    <property type="entry name" value="DUF2264_N"/>
</dbReference>
<evidence type="ECO:0000313" key="3">
    <source>
        <dbReference type="Proteomes" id="UP000523161"/>
    </source>
</evidence>
<evidence type="ECO:0000259" key="1">
    <source>
        <dbReference type="Pfam" id="PF10022"/>
    </source>
</evidence>
<dbReference type="AlphaFoldDB" id="A0A7Y5AQ89"/>
<reference evidence="2 3" key="1">
    <citation type="submission" date="2020-06" db="EMBL/GenBank/DDBJ databases">
        <title>Rheinheimera sp. nov., a marine bacterium isolated from coastal.</title>
        <authorList>
            <person name="Yu Q."/>
            <person name="Qi Y."/>
            <person name="Pu J."/>
        </authorList>
    </citation>
    <scope>NUCLEOTIDE SEQUENCE [LARGE SCALE GENOMIC DNA]</scope>
    <source>
        <strain evidence="2 3">YQF-2</strain>
    </source>
</reference>
<comment type="caution">
    <text evidence="2">The sequence shown here is derived from an EMBL/GenBank/DDBJ whole genome shotgun (WGS) entry which is preliminary data.</text>
</comment>
<evidence type="ECO:0000313" key="2">
    <source>
        <dbReference type="EMBL" id="NRQ42020.1"/>
    </source>
</evidence>
<dbReference type="RefSeq" id="WP_173500265.1">
    <property type="nucleotide sequence ID" value="NZ_JABSOD010000004.1"/>
</dbReference>
<dbReference type="PANTHER" id="PTHR35339">
    <property type="entry name" value="LINALOOL DEHYDRATASE_ISOMERASE DOMAIN-CONTAINING PROTEIN"/>
    <property type="match status" value="1"/>
</dbReference>
<dbReference type="PANTHER" id="PTHR35339:SF4">
    <property type="entry name" value="LINALOOL DEHYDRATASE_ISOMERASE DOMAIN-CONTAINING PROTEIN"/>
    <property type="match status" value="1"/>
</dbReference>
<proteinExistence type="predicted"/>
<feature type="domain" description="DUF2264" evidence="1">
    <location>
        <begin position="54"/>
        <end position="387"/>
    </location>
</feature>
<keyword evidence="3" id="KW-1185">Reference proteome</keyword>
<gene>
    <name evidence="2" type="ORF">HRH59_05480</name>
</gene>
<name>A0A7Y5AQ89_9GAMM</name>
<accession>A0A7Y5AQ89</accession>
<protein>
    <submittedName>
        <fullName evidence="2">DUF2264 domain-containing protein</fullName>
    </submittedName>
</protein>
<dbReference type="InterPro" id="IPR016624">
    <property type="entry name" value="UCP014753"/>
</dbReference>
<organism evidence="2 3">
    <name type="scientific">Rheinheimera lutimaris</name>
    <dbReference type="NCBI Taxonomy" id="2740584"/>
    <lineage>
        <taxon>Bacteria</taxon>
        <taxon>Pseudomonadati</taxon>
        <taxon>Pseudomonadota</taxon>
        <taxon>Gammaproteobacteria</taxon>
        <taxon>Chromatiales</taxon>
        <taxon>Chromatiaceae</taxon>
        <taxon>Rheinheimera</taxon>
    </lineage>
</organism>
<dbReference type="EMBL" id="JABSOD010000004">
    <property type="protein sequence ID" value="NRQ42020.1"/>
    <property type="molecule type" value="Genomic_DNA"/>
</dbReference>
<sequence length="481" mass="54331">MLSRAELGKIARNQQQLLQRLRLQAPPWREPHHKQHDNTPPAALSAHSNDAVTYCQRLIDYFWPAFLHYRTADGCRAYYPGYASIYGATNDGIEGVSRTLPLWAAYSSSPLAEPQLAQAMLTTLRETLLNGTNPAHRYYWGTISDKSTLICEAADIALALWLARTSLWPQFNTAQQQQILNWLKQVPGKATADNNWHLFVAQVDAVVSALDPQHQFSSVARLQRLNTFYLGDGCYRDGADGAVDLYNAWGFHYHFFWLSQILPQHDFSTQQQHLLQYCDWFQHLFTEQGTVLYGRSLCYRFAMPAPLLIRACCKPTAEHQAIAVSTLLRTWQFFVKNNGLTKGRPSQGVFDDDEYWLDPYSGPASGFWGCRSLVLFYALSPQLSWQHTALLPLPLQTAALQLTTQAGVITKAANSQLVTLQLPAQKQPLSASAPASGNKVKTRLKSLLYACSCRPAHNLQKMGQTEFSSDLRQYQPYRRNT</sequence>